<protein>
    <submittedName>
        <fullName evidence="2">Uncharacterized protein</fullName>
    </submittedName>
</protein>
<accession>B5LJ51</accession>
<dbReference type="KEGG" id="vg:6920744"/>
<sequence>MSNLEAVLLLLVYVGGGLLTIGLIAAGIAWVSTRDMDLCPGCGEAMWDCLNKRASCPPLPRREDA</sequence>
<keyword evidence="3" id="KW-1185">Reference proteome</keyword>
<keyword evidence="1" id="KW-0472">Membrane</keyword>
<gene>
    <name evidence="2" type="primary">40</name>
    <name evidence="2" type="ORF">MYRNA_40</name>
</gene>
<dbReference type="RefSeq" id="YP_002224958.1">
    <property type="nucleotide sequence ID" value="NC_011273.1"/>
</dbReference>
<dbReference type="Proteomes" id="UP000001849">
    <property type="component" value="Segment"/>
</dbReference>
<organism evidence="2 3">
    <name type="scientific">Mycobacterium phage Myrna</name>
    <dbReference type="NCBI Taxonomy" id="546805"/>
    <lineage>
        <taxon>Viruses</taxon>
        <taxon>Duplodnaviria</taxon>
        <taxon>Heunggongvirae</taxon>
        <taxon>Uroviricota</taxon>
        <taxon>Caudoviricetes</taxon>
        <taxon>Ceeclamvirinae</taxon>
        <taxon>Myrnavirus</taxon>
        <taxon>Myrnavirus myrna</taxon>
    </lineage>
</organism>
<reference evidence="2 3" key="1">
    <citation type="submission" date="2008-06" db="EMBL/GenBank/DDBJ databases">
        <authorList>
            <person name="Smith A.L."/>
            <person name="Paladin E.C."/>
            <person name="Jacobs-Sera D."/>
            <person name="Hendirx R.W."/>
            <person name="Hatfull G.F."/>
        </authorList>
    </citation>
    <scope>NUCLEOTIDE SEQUENCE [LARGE SCALE GENOMIC DNA]</scope>
</reference>
<proteinExistence type="predicted"/>
<dbReference type="GeneID" id="6920744"/>
<keyword evidence="1" id="KW-1133">Transmembrane helix</keyword>
<evidence type="ECO:0000313" key="2">
    <source>
        <dbReference type="EMBL" id="ACH62048.1"/>
    </source>
</evidence>
<evidence type="ECO:0000256" key="1">
    <source>
        <dbReference type="SAM" id="Phobius"/>
    </source>
</evidence>
<evidence type="ECO:0000313" key="3">
    <source>
        <dbReference type="Proteomes" id="UP000001849"/>
    </source>
</evidence>
<keyword evidence="1" id="KW-0812">Transmembrane</keyword>
<feature type="transmembrane region" description="Helical" evidence="1">
    <location>
        <begin position="6"/>
        <end position="31"/>
    </location>
</feature>
<name>B5LJ51_9CAUD</name>
<dbReference type="EMBL" id="EU826466">
    <property type="protein sequence ID" value="ACH62048.1"/>
    <property type="molecule type" value="Genomic_DNA"/>
</dbReference>